<evidence type="ECO:0008006" key="3">
    <source>
        <dbReference type="Google" id="ProtNLM"/>
    </source>
</evidence>
<keyword evidence="2" id="KW-1185">Reference proteome</keyword>
<reference evidence="1" key="1">
    <citation type="submission" date="2023-10" db="EMBL/GenBank/DDBJ databases">
        <title>Characterization and whole genome sequencing of a novel strain of Bergeyella porcorum QD2021 isolated from pig.</title>
        <authorList>
            <person name="Liu G."/>
            <person name="Chen C."/>
            <person name="Han X."/>
        </authorList>
    </citation>
    <scope>NUCLEOTIDE SEQUENCE</scope>
    <source>
        <strain evidence="1">QD2021</strain>
    </source>
</reference>
<evidence type="ECO:0000313" key="1">
    <source>
        <dbReference type="EMBL" id="WOC52023.1"/>
    </source>
</evidence>
<gene>
    <name evidence="1" type="ORF">BPO_1376</name>
</gene>
<accession>A0AAU0F5G1</accession>
<name>A0AAU0F5G1_9FLAO</name>
<dbReference type="PANTHER" id="PTHR43445">
    <property type="entry name" value="UDP-N-ACETYLMURAMATE--L-ALANINE LIGASE-RELATED"/>
    <property type="match status" value="1"/>
</dbReference>
<dbReference type="Gene3D" id="3.40.1190.10">
    <property type="entry name" value="Mur-like, catalytic domain"/>
    <property type="match status" value="1"/>
</dbReference>
<dbReference type="InterPro" id="IPR036565">
    <property type="entry name" value="Mur-like_cat_sf"/>
</dbReference>
<dbReference type="KEGG" id="bpor:BPO_1376"/>
<dbReference type="GO" id="GO:0005524">
    <property type="term" value="F:ATP binding"/>
    <property type="evidence" value="ECO:0007669"/>
    <property type="project" value="InterPro"/>
</dbReference>
<protein>
    <recommendedName>
        <fullName evidence="3">Mur ligase central domain-containing protein</fullName>
    </recommendedName>
</protein>
<proteinExistence type="predicted"/>
<dbReference type="EMBL" id="CP136426">
    <property type="protein sequence ID" value="WOC52023.1"/>
    <property type="molecule type" value="Genomic_DNA"/>
</dbReference>
<dbReference type="InterPro" id="IPR050061">
    <property type="entry name" value="MurCDEF_pg_biosynth"/>
</dbReference>
<dbReference type="Proteomes" id="UP001432059">
    <property type="component" value="Chromosome"/>
</dbReference>
<dbReference type="SUPFAM" id="SSF53623">
    <property type="entry name" value="MurD-like peptide ligases, catalytic domain"/>
    <property type="match status" value="1"/>
</dbReference>
<dbReference type="AlphaFoldDB" id="A0AAU0F5G1"/>
<dbReference type="PANTHER" id="PTHR43445:SF3">
    <property type="entry name" value="UDP-N-ACETYLMURAMATE--L-ALANINE LIGASE"/>
    <property type="match status" value="1"/>
</dbReference>
<sequence>MVIFTPAIKQLGIMDYFQNQGFEVLKRAKVLGMIPENTQCIAVAGTHAKPTTSSLVAHLCKEAKFTIFSIL</sequence>
<organism evidence="1 2">
    <name type="scientific">Bergeyella porcorum</name>
    <dbReference type="NCBI Taxonomy" id="1735111"/>
    <lineage>
        <taxon>Bacteria</taxon>
        <taxon>Pseudomonadati</taxon>
        <taxon>Bacteroidota</taxon>
        <taxon>Flavobacteriia</taxon>
        <taxon>Flavobacteriales</taxon>
        <taxon>Weeksellaceae</taxon>
        <taxon>Bergeyella</taxon>
    </lineage>
</organism>
<evidence type="ECO:0000313" key="2">
    <source>
        <dbReference type="Proteomes" id="UP001432059"/>
    </source>
</evidence>